<dbReference type="PANTHER" id="PTHR14269:SF61">
    <property type="entry name" value="CDP-DIACYLGLYCEROL--SERINE O-PHOSPHATIDYLTRANSFERASE"/>
    <property type="match status" value="1"/>
</dbReference>
<dbReference type="GO" id="GO:0016020">
    <property type="term" value="C:membrane"/>
    <property type="evidence" value="ECO:0007669"/>
    <property type="project" value="InterPro"/>
</dbReference>
<evidence type="ECO:0000256" key="1">
    <source>
        <dbReference type="ARBA" id="ARBA00000287"/>
    </source>
</evidence>
<accession>A0A3B1D837</accession>
<evidence type="ECO:0000256" key="14">
    <source>
        <dbReference type="ARBA" id="ARBA00032361"/>
    </source>
</evidence>
<evidence type="ECO:0000256" key="9">
    <source>
        <dbReference type="ARBA" id="ARBA00022989"/>
    </source>
</evidence>
<evidence type="ECO:0000256" key="15">
    <source>
        <dbReference type="SAM" id="Phobius"/>
    </source>
</evidence>
<feature type="transmembrane region" description="Helical" evidence="15">
    <location>
        <begin position="200"/>
        <end position="216"/>
    </location>
</feature>
<feature type="transmembrane region" description="Helical" evidence="15">
    <location>
        <begin position="108"/>
        <end position="127"/>
    </location>
</feature>
<proteinExistence type="inferred from homology"/>
<dbReference type="GO" id="GO:0003882">
    <property type="term" value="F:CDP-diacylglycerol-serine O-phosphatidyltransferase activity"/>
    <property type="evidence" value="ECO:0007669"/>
    <property type="project" value="UniProtKB-EC"/>
</dbReference>
<keyword evidence="11 15" id="KW-0472">Membrane</keyword>
<comment type="catalytic activity">
    <reaction evidence="1">
        <text>a CDP-1,2-diacyl-sn-glycerol + L-serine = a 1,2-diacyl-sn-glycero-3-phospho-L-serine + CMP + H(+)</text>
        <dbReference type="Rhea" id="RHEA:16913"/>
        <dbReference type="ChEBI" id="CHEBI:15378"/>
        <dbReference type="ChEBI" id="CHEBI:33384"/>
        <dbReference type="ChEBI" id="CHEBI:57262"/>
        <dbReference type="ChEBI" id="CHEBI:58332"/>
        <dbReference type="ChEBI" id="CHEBI:60377"/>
        <dbReference type="EC" id="2.7.8.8"/>
    </reaction>
</comment>
<evidence type="ECO:0000256" key="3">
    <source>
        <dbReference type="ARBA" id="ARBA00010441"/>
    </source>
</evidence>
<sequence length="258" mass="28715">MNTKDTISKKKYPHLKKGIHILPSLFTTGNVFCGFYAFIAVLNNQYYMAAWAIVVALIFDVLDGRIARLTKTTSAFGAQYDSLADVISFGMAPAFLAYSWVMKPFNRVGWMAAFLFLLCAALRLARFNITKSDVKDDHFTGLPTPAAAAVIASLVIGFEDLFATRINPMVMVAVVYGLAFLMVSNVKYPAMKRFDFRKRVAFSRFLFVILFIYILATIPRIALFALSFSYTVVGPITHFIASKKQQKSAMAEKISSSG</sequence>
<protein>
    <recommendedName>
        <fullName evidence="5">CDP-diacylglycerol--serine O-phosphatidyltransferase</fullName>
        <ecNumber evidence="4">2.7.8.8</ecNumber>
    </recommendedName>
    <alternativeName>
        <fullName evidence="14">Phosphatidylserine synthase</fullName>
    </alternativeName>
</protein>
<evidence type="ECO:0000256" key="11">
    <source>
        <dbReference type="ARBA" id="ARBA00023136"/>
    </source>
</evidence>
<dbReference type="AlphaFoldDB" id="A0A3B1D837"/>
<dbReference type="EMBL" id="UOGG01000194">
    <property type="protein sequence ID" value="VAX32314.1"/>
    <property type="molecule type" value="Genomic_DNA"/>
</dbReference>
<keyword evidence="13" id="KW-1208">Phospholipid metabolism</keyword>
<dbReference type="Pfam" id="PF01066">
    <property type="entry name" value="CDP-OH_P_transf"/>
    <property type="match status" value="1"/>
</dbReference>
<keyword evidence="10" id="KW-0443">Lipid metabolism</keyword>
<keyword evidence="8 15" id="KW-0812">Transmembrane</keyword>
<dbReference type="NCBIfam" id="TIGR00473">
    <property type="entry name" value="pssA"/>
    <property type="match status" value="1"/>
</dbReference>
<evidence type="ECO:0000256" key="5">
    <source>
        <dbReference type="ARBA" id="ARBA00017171"/>
    </source>
</evidence>
<evidence type="ECO:0000256" key="10">
    <source>
        <dbReference type="ARBA" id="ARBA00023098"/>
    </source>
</evidence>
<evidence type="ECO:0000313" key="16">
    <source>
        <dbReference type="EMBL" id="VAX32314.1"/>
    </source>
</evidence>
<dbReference type="GO" id="GO:0012505">
    <property type="term" value="C:endomembrane system"/>
    <property type="evidence" value="ECO:0007669"/>
    <property type="project" value="UniProtKB-SubCell"/>
</dbReference>
<evidence type="ECO:0000256" key="7">
    <source>
        <dbReference type="ARBA" id="ARBA00022679"/>
    </source>
</evidence>
<evidence type="ECO:0000256" key="4">
    <source>
        <dbReference type="ARBA" id="ARBA00013174"/>
    </source>
</evidence>
<keyword evidence="9 15" id="KW-1133">Transmembrane helix</keyword>
<dbReference type="Gene3D" id="1.20.120.1760">
    <property type="match status" value="1"/>
</dbReference>
<keyword evidence="7 16" id="KW-0808">Transferase</keyword>
<feature type="transmembrane region" description="Helical" evidence="15">
    <location>
        <begin position="83"/>
        <end position="102"/>
    </location>
</feature>
<dbReference type="PANTHER" id="PTHR14269">
    <property type="entry name" value="CDP-DIACYLGLYCEROL--GLYCEROL-3-PHOSPHATE 3-PHOSPHATIDYLTRANSFERASE-RELATED"/>
    <property type="match status" value="1"/>
</dbReference>
<feature type="transmembrane region" description="Helical" evidence="15">
    <location>
        <begin position="21"/>
        <end position="39"/>
    </location>
</feature>
<feature type="transmembrane region" description="Helical" evidence="15">
    <location>
        <begin position="45"/>
        <end position="62"/>
    </location>
</feature>
<dbReference type="PROSITE" id="PS00379">
    <property type="entry name" value="CDP_ALCOHOL_P_TRANSF"/>
    <property type="match status" value="1"/>
</dbReference>
<evidence type="ECO:0000256" key="13">
    <source>
        <dbReference type="ARBA" id="ARBA00023264"/>
    </source>
</evidence>
<comment type="similarity">
    <text evidence="3">Belongs to the CDP-alcohol phosphatidyltransferase class-I family.</text>
</comment>
<keyword evidence="6" id="KW-0444">Lipid biosynthesis</keyword>
<dbReference type="GO" id="GO:0008654">
    <property type="term" value="P:phospholipid biosynthetic process"/>
    <property type="evidence" value="ECO:0007669"/>
    <property type="project" value="UniProtKB-KW"/>
</dbReference>
<organism evidence="16">
    <name type="scientific">hydrothermal vent metagenome</name>
    <dbReference type="NCBI Taxonomy" id="652676"/>
    <lineage>
        <taxon>unclassified sequences</taxon>
        <taxon>metagenomes</taxon>
        <taxon>ecological metagenomes</taxon>
    </lineage>
</organism>
<feature type="transmembrane region" description="Helical" evidence="15">
    <location>
        <begin position="139"/>
        <end position="158"/>
    </location>
</feature>
<evidence type="ECO:0000256" key="12">
    <source>
        <dbReference type="ARBA" id="ARBA00023209"/>
    </source>
</evidence>
<keyword evidence="12" id="KW-0594">Phospholipid biosynthesis</keyword>
<evidence type="ECO:0000256" key="8">
    <source>
        <dbReference type="ARBA" id="ARBA00022692"/>
    </source>
</evidence>
<dbReference type="InterPro" id="IPR043130">
    <property type="entry name" value="CDP-OH_PTrfase_TM_dom"/>
</dbReference>
<dbReference type="InterPro" id="IPR004533">
    <property type="entry name" value="CDP-diaglyc--ser_O-PTrfase"/>
</dbReference>
<evidence type="ECO:0000256" key="6">
    <source>
        <dbReference type="ARBA" id="ARBA00022516"/>
    </source>
</evidence>
<feature type="transmembrane region" description="Helical" evidence="15">
    <location>
        <begin position="170"/>
        <end position="188"/>
    </location>
</feature>
<dbReference type="InterPro" id="IPR048254">
    <property type="entry name" value="CDP_ALCOHOL_P_TRANSF_CS"/>
</dbReference>
<dbReference type="InterPro" id="IPR050324">
    <property type="entry name" value="CDP-alcohol_PTase-I"/>
</dbReference>
<dbReference type="EC" id="2.7.8.8" evidence="4"/>
<reference evidence="16" key="1">
    <citation type="submission" date="2018-06" db="EMBL/GenBank/DDBJ databases">
        <authorList>
            <person name="Zhirakovskaya E."/>
        </authorList>
    </citation>
    <scope>NUCLEOTIDE SEQUENCE</scope>
</reference>
<gene>
    <name evidence="16" type="ORF">MNBD_NITROSPINAE05-1153</name>
</gene>
<dbReference type="InterPro" id="IPR000462">
    <property type="entry name" value="CDP-OH_P_trans"/>
</dbReference>
<evidence type="ECO:0000256" key="2">
    <source>
        <dbReference type="ARBA" id="ARBA00004127"/>
    </source>
</evidence>
<comment type="subcellular location">
    <subcellularLocation>
        <location evidence="2">Endomembrane system</location>
        <topology evidence="2">Multi-pass membrane protein</topology>
    </subcellularLocation>
</comment>
<name>A0A3B1D837_9ZZZZ</name>